<feature type="transmembrane region" description="Helical" evidence="1">
    <location>
        <begin position="35"/>
        <end position="56"/>
    </location>
</feature>
<feature type="transmembrane region" description="Helical" evidence="1">
    <location>
        <begin position="192"/>
        <end position="213"/>
    </location>
</feature>
<feature type="transmembrane region" description="Helical" evidence="1">
    <location>
        <begin position="150"/>
        <end position="171"/>
    </location>
</feature>
<dbReference type="EMBL" id="SOGJ01000012">
    <property type="protein sequence ID" value="TFC99761.1"/>
    <property type="molecule type" value="Genomic_DNA"/>
</dbReference>
<dbReference type="RefSeq" id="WP_134362667.1">
    <property type="nucleotide sequence ID" value="NZ_SOGJ01000012.1"/>
</dbReference>
<proteinExistence type="predicted"/>
<organism evidence="2 3">
    <name type="scientific">Cryobacterium breve</name>
    <dbReference type="NCBI Taxonomy" id="1259258"/>
    <lineage>
        <taxon>Bacteria</taxon>
        <taxon>Bacillati</taxon>
        <taxon>Actinomycetota</taxon>
        <taxon>Actinomycetes</taxon>
        <taxon>Micrococcales</taxon>
        <taxon>Microbacteriaceae</taxon>
        <taxon>Cryobacterium</taxon>
    </lineage>
</organism>
<evidence type="ECO:0000313" key="3">
    <source>
        <dbReference type="Proteomes" id="UP000298355"/>
    </source>
</evidence>
<keyword evidence="1" id="KW-1133">Transmembrane helix</keyword>
<sequence>MNAIWVSACPFAAVAAAGLGVACSLSGLRMLGRTLVAAPAMIVMAVSCADMVLPALRLLGPLAWAGLLIGSALLALLDRAHRRLAAHHATSLLLMAVMWAVMLSPAGAAMGSATAFIAGTAPGTITAAAGPAAGNGAHVGHALASSNVRLLPAGLVVLVVATSVAVAFSSVRSARRPQGMEPASATLRLESAQHLSMAVAMTLMAAGMFLPLVGG</sequence>
<keyword evidence="1" id="KW-0472">Membrane</keyword>
<evidence type="ECO:0000256" key="1">
    <source>
        <dbReference type="SAM" id="Phobius"/>
    </source>
</evidence>
<feature type="transmembrane region" description="Helical" evidence="1">
    <location>
        <begin position="92"/>
        <end position="118"/>
    </location>
</feature>
<gene>
    <name evidence="2" type="ORF">E3O65_05130</name>
</gene>
<name>A0ABY2J7A0_9MICO</name>
<reference evidence="2 3" key="1">
    <citation type="submission" date="2019-03" db="EMBL/GenBank/DDBJ databases">
        <title>Genomics of glacier-inhabiting Cryobacterium strains.</title>
        <authorList>
            <person name="Liu Q."/>
            <person name="Xin Y.-H."/>
        </authorList>
    </citation>
    <scope>NUCLEOTIDE SEQUENCE [LARGE SCALE GENOMIC DNA]</scope>
    <source>
        <strain evidence="2 3">TMT4-23</strain>
    </source>
</reference>
<comment type="caution">
    <text evidence="2">The sequence shown here is derived from an EMBL/GenBank/DDBJ whole genome shotgun (WGS) entry which is preliminary data.</text>
</comment>
<keyword evidence="1" id="KW-0812">Transmembrane</keyword>
<keyword evidence="3" id="KW-1185">Reference proteome</keyword>
<dbReference type="Proteomes" id="UP000298355">
    <property type="component" value="Unassembled WGS sequence"/>
</dbReference>
<evidence type="ECO:0008006" key="4">
    <source>
        <dbReference type="Google" id="ProtNLM"/>
    </source>
</evidence>
<protein>
    <recommendedName>
        <fullName evidence="4">DUF5134 domain-containing protein</fullName>
    </recommendedName>
</protein>
<feature type="transmembrane region" description="Helical" evidence="1">
    <location>
        <begin position="6"/>
        <end position="28"/>
    </location>
</feature>
<feature type="transmembrane region" description="Helical" evidence="1">
    <location>
        <begin position="62"/>
        <end position="80"/>
    </location>
</feature>
<evidence type="ECO:0000313" key="2">
    <source>
        <dbReference type="EMBL" id="TFC99761.1"/>
    </source>
</evidence>
<accession>A0ABY2J7A0</accession>